<gene>
    <name evidence="13" type="ORF">C725_1654</name>
</gene>
<feature type="binding site" evidence="11">
    <location>
        <position position="449"/>
    </location>
    <ligand>
        <name>K(+)</name>
        <dbReference type="ChEBI" id="CHEBI:29103"/>
    </ligand>
</feature>
<dbReference type="Pfam" id="PF02386">
    <property type="entry name" value="TrkH"/>
    <property type="match status" value="1"/>
</dbReference>
<comment type="function">
    <text evidence="10">Low-affinity potassium transport system. Interacts with Trk system potassium uptake protein TrkA.</text>
</comment>
<evidence type="ECO:0000313" key="13">
    <source>
        <dbReference type="EMBL" id="EMD83056.1"/>
    </source>
</evidence>
<feature type="transmembrane region" description="Helical" evidence="12">
    <location>
        <begin position="407"/>
        <end position="428"/>
    </location>
</feature>
<feature type="binding site" evidence="11">
    <location>
        <position position="331"/>
    </location>
    <ligand>
        <name>K(+)</name>
        <dbReference type="ChEBI" id="CHEBI:29103"/>
    </ligand>
</feature>
<feature type="binding site" evidence="11">
    <location>
        <position position="129"/>
    </location>
    <ligand>
        <name>K(+)</name>
        <dbReference type="ChEBI" id="CHEBI:29103"/>
    </ligand>
</feature>
<comment type="similarity">
    <text evidence="10">Belongs to the TrkH potassium transport family.</text>
</comment>
<evidence type="ECO:0000256" key="11">
    <source>
        <dbReference type="PIRSR" id="PIRSR006247-1"/>
    </source>
</evidence>
<dbReference type="InterPro" id="IPR003445">
    <property type="entry name" value="Cat_transpt"/>
</dbReference>
<dbReference type="PANTHER" id="PTHR32024">
    <property type="entry name" value="TRK SYSTEM POTASSIUM UPTAKE PROTEIN TRKG-RELATED"/>
    <property type="match status" value="1"/>
</dbReference>
<proteinExistence type="inferred from homology"/>
<dbReference type="GO" id="GO:0015379">
    <property type="term" value="F:potassium:chloride symporter activity"/>
    <property type="evidence" value="ECO:0007669"/>
    <property type="project" value="InterPro"/>
</dbReference>
<feature type="transmembrane region" description="Helical" evidence="12">
    <location>
        <begin position="21"/>
        <end position="41"/>
    </location>
</feature>
<dbReference type="GO" id="GO:0005886">
    <property type="term" value="C:plasma membrane"/>
    <property type="evidence" value="ECO:0007669"/>
    <property type="project" value="UniProtKB-SubCell"/>
</dbReference>
<dbReference type="AlphaFoldDB" id="M2TMU6"/>
<feature type="binding site" evidence="11">
    <location>
        <position position="332"/>
    </location>
    <ligand>
        <name>K(+)</name>
        <dbReference type="ChEBI" id="CHEBI:29103"/>
    </ligand>
</feature>
<dbReference type="GO" id="GO:0046872">
    <property type="term" value="F:metal ion binding"/>
    <property type="evidence" value="ECO:0007669"/>
    <property type="project" value="UniProtKB-KW"/>
</dbReference>
<evidence type="ECO:0000313" key="14">
    <source>
        <dbReference type="Proteomes" id="UP000011717"/>
    </source>
</evidence>
<dbReference type="PIRSF" id="PIRSF006247">
    <property type="entry name" value="TrkH"/>
    <property type="match status" value="1"/>
</dbReference>
<feature type="transmembrane region" description="Helical" evidence="12">
    <location>
        <begin position="339"/>
        <end position="357"/>
    </location>
</feature>
<feature type="binding site" evidence="11">
    <location>
        <position position="237"/>
    </location>
    <ligand>
        <name>K(+)</name>
        <dbReference type="ChEBI" id="CHEBI:29103"/>
    </ligand>
</feature>
<dbReference type="PANTHER" id="PTHR32024:SF3">
    <property type="entry name" value="TRK SYSTEM POTASSIUM UPTAKE PROTEIN"/>
    <property type="match status" value="1"/>
</dbReference>
<feature type="transmembrane region" description="Helical" evidence="12">
    <location>
        <begin position="151"/>
        <end position="176"/>
    </location>
</feature>
<dbReference type="Proteomes" id="UP000011717">
    <property type="component" value="Unassembled WGS sequence"/>
</dbReference>
<evidence type="ECO:0000256" key="12">
    <source>
        <dbReference type="SAM" id="Phobius"/>
    </source>
</evidence>
<feature type="binding site" evidence="11">
    <location>
        <position position="448"/>
    </location>
    <ligand>
        <name>K(+)</name>
        <dbReference type="ChEBI" id="CHEBI:29103"/>
    </ligand>
</feature>
<comment type="caution">
    <text evidence="13">The sequence shown here is derived from an EMBL/GenBank/DDBJ whole genome shotgun (WGS) entry which is preliminary data.</text>
</comment>
<feature type="transmembrane region" description="Helical" evidence="12">
    <location>
        <begin position="197"/>
        <end position="219"/>
    </location>
</feature>
<evidence type="ECO:0000256" key="8">
    <source>
        <dbReference type="ARBA" id="ARBA00023065"/>
    </source>
</evidence>
<keyword evidence="7 12" id="KW-1133">Transmembrane helix</keyword>
<feature type="transmembrane region" description="Helical" evidence="12">
    <location>
        <begin position="53"/>
        <end position="72"/>
    </location>
</feature>
<feature type="transmembrane region" description="Helical" evidence="12">
    <location>
        <begin position="288"/>
        <end position="308"/>
    </location>
</feature>
<evidence type="ECO:0000256" key="5">
    <source>
        <dbReference type="ARBA" id="ARBA00022692"/>
    </source>
</evidence>
<feature type="transmembrane region" description="Helical" evidence="12">
    <location>
        <begin position="469"/>
        <end position="493"/>
    </location>
</feature>
<keyword evidence="11" id="KW-0479">Metal-binding</keyword>
<feature type="transmembrane region" description="Helical" evidence="12">
    <location>
        <begin position="254"/>
        <end position="276"/>
    </location>
</feature>
<reference evidence="13 14" key="1">
    <citation type="journal article" date="2013" name="Genome Announc.">
        <title>Draft Genome Sequence of Strain JLT2015T, Belonging to the Family Sphingomonadaceae of the Alphaproteobacteria.</title>
        <authorList>
            <person name="Tang K."/>
            <person name="Liu K."/>
            <person name="Li S."/>
            <person name="Jiao N."/>
        </authorList>
    </citation>
    <scope>NUCLEOTIDE SEQUENCE [LARGE SCALE GENOMIC DNA]</scope>
    <source>
        <strain evidence="13 14">JLT2015</strain>
    </source>
</reference>
<keyword evidence="6 10" id="KW-0630">Potassium</keyword>
<evidence type="ECO:0000256" key="2">
    <source>
        <dbReference type="ARBA" id="ARBA00022448"/>
    </source>
</evidence>
<keyword evidence="3 10" id="KW-1003">Cell membrane</keyword>
<dbReference type="EMBL" id="AMRV01000004">
    <property type="protein sequence ID" value="EMD83056.1"/>
    <property type="molecule type" value="Genomic_DNA"/>
</dbReference>
<sequence length="499" mass="53306">MSTINANAKPPSLAGRGILPVAYLVGQVLIAVSGLMLFPMFVDMYASNDDWRAFAMAAALAFVLGFIMRRSGRGSLKSGLTIRQAFLLTPLSWMMVAMIGALPFFFSDFGLTSGSVTNAFFESMSGLTTTGSTVIGNLNEAPPGFLLWRAILQWAGGIGIIGVAIAVLPTLGIGGMQLFRTESSDRSEKVMPKVRQIAMAVAMVYLGLTILAGTCYWLAGMTPFEAVAHALTTLSTGGFSTSDQSFGAWEDNGIQWIATLFMLAGGIPFVLYVRFMAGERSALWDSQVRAFLVFLGLAATGVALYLLITDQYGVEAAFRNAAFSVVSVVTTTGYATADYSTWGGVAVGAFFGLTFMGGCTGSTSGGIKIFRFQVLILLLRSHFRSLLYPRGVFPRSYNDKPLGNDVVASVIVFFAIFFVCYSLITIALMAMDLDFLTSASAAVTALANVGPGLGDTIGPAGNFSTLPAAAKWVLCFAMLLGRLELFTVLILFMPRFWRG</sequence>
<keyword evidence="2 10" id="KW-0813">Transport</keyword>
<name>M2TMU6_9SPHN</name>
<dbReference type="InterPro" id="IPR004772">
    <property type="entry name" value="TrkH"/>
</dbReference>
<evidence type="ECO:0000256" key="4">
    <source>
        <dbReference type="ARBA" id="ARBA00022538"/>
    </source>
</evidence>
<keyword evidence="10" id="KW-0997">Cell inner membrane</keyword>
<evidence type="ECO:0000256" key="6">
    <source>
        <dbReference type="ARBA" id="ARBA00022958"/>
    </source>
</evidence>
<evidence type="ECO:0000256" key="1">
    <source>
        <dbReference type="ARBA" id="ARBA00004651"/>
    </source>
</evidence>
<keyword evidence="4 10" id="KW-0633">Potassium transport</keyword>
<keyword evidence="8 10" id="KW-0406">Ion transport</keyword>
<feature type="transmembrane region" description="Helical" evidence="12">
    <location>
        <begin position="84"/>
        <end position="106"/>
    </location>
</feature>
<evidence type="ECO:0000256" key="10">
    <source>
        <dbReference type="PIRNR" id="PIRNR006247"/>
    </source>
</evidence>
<accession>M2TMU6</accession>
<evidence type="ECO:0000256" key="3">
    <source>
        <dbReference type="ARBA" id="ARBA00022475"/>
    </source>
</evidence>
<keyword evidence="14" id="KW-1185">Reference proteome</keyword>
<dbReference type="PATRIC" id="fig|1234595.3.peg.1655"/>
<protein>
    <recommendedName>
        <fullName evidence="10">Trk system potassium uptake protein</fullName>
    </recommendedName>
</protein>
<comment type="subcellular location">
    <subcellularLocation>
        <location evidence="10">Cell inner membrane</location>
        <topology evidence="10">Multi-pass membrane protein</topology>
    </subcellularLocation>
    <subcellularLocation>
        <location evidence="1">Cell membrane</location>
        <topology evidence="1">Multi-pass membrane protein</topology>
    </subcellularLocation>
</comment>
<keyword evidence="5 12" id="KW-0812">Transmembrane</keyword>
<evidence type="ECO:0000256" key="9">
    <source>
        <dbReference type="ARBA" id="ARBA00023136"/>
    </source>
</evidence>
<evidence type="ECO:0000256" key="7">
    <source>
        <dbReference type="ARBA" id="ARBA00022989"/>
    </source>
</evidence>
<dbReference type="RefSeq" id="WP_008601766.1">
    <property type="nucleotide sequence ID" value="NZ_AMRV01000004.1"/>
</dbReference>
<feature type="binding site" evidence="11">
    <location>
        <position position="130"/>
    </location>
    <ligand>
        <name>K(+)</name>
        <dbReference type="ChEBI" id="CHEBI:29103"/>
    </ligand>
</feature>
<organism evidence="13 14">
    <name type="scientific">Pacificimonas flava</name>
    <dbReference type="NCBI Taxonomy" id="1234595"/>
    <lineage>
        <taxon>Bacteria</taxon>
        <taxon>Pseudomonadati</taxon>
        <taxon>Pseudomonadota</taxon>
        <taxon>Alphaproteobacteria</taxon>
        <taxon>Sphingomonadales</taxon>
        <taxon>Sphingosinicellaceae</taxon>
        <taxon>Pacificimonas</taxon>
    </lineage>
</organism>
<keyword evidence="9 10" id="KW-0472">Membrane</keyword>